<accession>A0AAN9G201</accession>
<name>A0AAN9G201_9CAEN</name>
<dbReference type="EMBL" id="JBAMIC010000022">
    <property type="protein sequence ID" value="KAK7091862.1"/>
    <property type="molecule type" value="Genomic_DNA"/>
</dbReference>
<evidence type="ECO:0000313" key="3">
    <source>
        <dbReference type="EMBL" id="KAK7091862.1"/>
    </source>
</evidence>
<reference evidence="3 4" key="1">
    <citation type="submission" date="2024-02" db="EMBL/GenBank/DDBJ databases">
        <title>Chromosome-scale genome assembly of the rough periwinkle Littorina saxatilis.</title>
        <authorList>
            <person name="De Jode A."/>
            <person name="Faria R."/>
            <person name="Formenti G."/>
            <person name="Sims Y."/>
            <person name="Smith T.P."/>
            <person name="Tracey A."/>
            <person name="Wood J.M.D."/>
            <person name="Zagrodzka Z.B."/>
            <person name="Johannesson K."/>
            <person name="Butlin R.K."/>
            <person name="Leder E.H."/>
        </authorList>
    </citation>
    <scope>NUCLEOTIDE SEQUENCE [LARGE SCALE GENOMIC DNA]</scope>
    <source>
        <strain evidence="3">Snail1</strain>
        <tissue evidence="3">Muscle</tissue>
    </source>
</reference>
<keyword evidence="1" id="KW-0175">Coiled coil</keyword>
<evidence type="ECO:0000256" key="2">
    <source>
        <dbReference type="SAM" id="MobiDB-lite"/>
    </source>
</evidence>
<comment type="caution">
    <text evidence="3">The sequence shown here is derived from an EMBL/GenBank/DDBJ whole genome shotgun (WGS) entry which is preliminary data.</text>
</comment>
<evidence type="ECO:0000313" key="4">
    <source>
        <dbReference type="Proteomes" id="UP001374579"/>
    </source>
</evidence>
<feature type="compositionally biased region" description="Polar residues" evidence="2">
    <location>
        <begin position="21"/>
        <end position="32"/>
    </location>
</feature>
<dbReference type="Proteomes" id="UP001374579">
    <property type="component" value="Unassembled WGS sequence"/>
</dbReference>
<dbReference type="AlphaFoldDB" id="A0AAN9G201"/>
<organism evidence="3 4">
    <name type="scientific">Littorina saxatilis</name>
    <dbReference type="NCBI Taxonomy" id="31220"/>
    <lineage>
        <taxon>Eukaryota</taxon>
        <taxon>Metazoa</taxon>
        <taxon>Spiralia</taxon>
        <taxon>Lophotrochozoa</taxon>
        <taxon>Mollusca</taxon>
        <taxon>Gastropoda</taxon>
        <taxon>Caenogastropoda</taxon>
        <taxon>Littorinimorpha</taxon>
        <taxon>Littorinoidea</taxon>
        <taxon>Littorinidae</taxon>
        <taxon>Littorina</taxon>
    </lineage>
</organism>
<proteinExistence type="predicted"/>
<feature type="region of interest" description="Disordered" evidence="2">
    <location>
        <begin position="1"/>
        <end position="60"/>
    </location>
</feature>
<sequence>MTTVDKISEPAGCQTPDVHQWRQSLRSPSPSGRNKVARSRTPSPGGRGRTSLRSRSPSPSRVTIIKHMKGAYLTDVDKTASKKQTMANSLRKSTGNMAEFSSMAKSMTKGGEAHSNIETEYIRNLQQQVYFLELEANYLREQARKAADTHPQMVQEADRMLSKLRLMQQEMDAMAIELQRKDSAIGILMAEKERLQEQIRDLADVRSKDKRLFTDEVVTLKTEKDRLERELSRKDAQLLEAKSSIDKSTVALTNAETKIHTLKAQLEQRIEQHKMTQLALDEKRSELVSMETQLREVEDKFYSSTVQIQDKVTEDLRDEIRHLRQKLKETEMNAEKDRYLRDKINEDSSHLVKENAALSQQVLELEKQLDRERGLRQSNEQRHSTSIGEVVSLRDKEGALRHEIDKLQEQLKHEQGKSKQYLEQLTNKEVYGNQTELKVNTLQSKVNELEALHQSSEADITQLKRDKVLLVEHVADLQKKIEEKDRNIIELRAEIATMDSHLKTADYQKSLELSAQSQKWEEFGRLAESMRTLSSTMAHSTTPRSKLQL</sequence>
<gene>
    <name evidence="3" type="ORF">V1264_009486</name>
</gene>
<protein>
    <submittedName>
        <fullName evidence="3">Uncharacterized protein</fullName>
    </submittedName>
</protein>
<evidence type="ECO:0000256" key="1">
    <source>
        <dbReference type="SAM" id="Coils"/>
    </source>
</evidence>
<feature type="compositionally biased region" description="Low complexity" evidence="2">
    <location>
        <begin position="39"/>
        <end position="60"/>
    </location>
</feature>
<feature type="coiled-coil region" evidence="1">
    <location>
        <begin position="178"/>
        <end position="494"/>
    </location>
</feature>
<keyword evidence="4" id="KW-1185">Reference proteome</keyword>